<dbReference type="GO" id="GO:0047470">
    <property type="term" value="F:(1,4)-alpha-D-glucan 1-alpha-D-glucosylmutase activity"/>
    <property type="evidence" value="ECO:0007669"/>
    <property type="project" value="UniProtKB-EC"/>
</dbReference>
<keyword evidence="2" id="KW-0413">Isomerase</keyword>
<dbReference type="NCBIfam" id="TIGR02401">
    <property type="entry name" value="trehalose_TreY"/>
    <property type="match status" value="1"/>
</dbReference>
<dbReference type="Gene3D" id="1.10.10.470">
    <property type="entry name" value="Maltooligosyl trehalose synthase, domain 4"/>
    <property type="match status" value="1"/>
</dbReference>
<accession>A0ABW9KIY7</accession>
<proteinExistence type="predicted"/>
<evidence type="ECO:0000259" key="1">
    <source>
        <dbReference type="SMART" id="SM00642"/>
    </source>
</evidence>
<keyword evidence="3" id="KW-1185">Reference proteome</keyword>
<gene>
    <name evidence="2" type="primary">treY</name>
    <name evidence="2" type="ORF">ACK2TP_02235</name>
</gene>
<evidence type="ECO:0000313" key="3">
    <source>
        <dbReference type="Proteomes" id="UP001634747"/>
    </source>
</evidence>
<dbReference type="PANTHER" id="PTHR10357:SF216">
    <property type="entry name" value="MALTOOLIGOSYL TREHALOSE SYNTHASE-RELATED"/>
    <property type="match status" value="1"/>
</dbReference>
<feature type="domain" description="Glycosyl hydrolase family 13 catalytic" evidence="1">
    <location>
        <begin position="2"/>
        <end position="644"/>
    </location>
</feature>
<dbReference type="InterPro" id="IPR012767">
    <property type="entry name" value="Trehalose_TreY"/>
</dbReference>
<dbReference type="CDD" id="cd11336">
    <property type="entry name" value="AmyAc_MTSase"/>
    <property type="match status" value="1"/>
</dbReference>
<evidence type="ECO:0000313" key="2">
    <source>
        <dbReference type="EMBL" id="MFN2974574.1"/>
    </source>
</evidence>
<dbReference type="PANTHER" id="PTHR10357">
    <property type="entry name" value="ALPHA-AMYLASE FAMILY MEMBER"/>
    <property type="match status" value="1"/>
</dbReference>
<dbReference type="InterPro" id="IPR013797">
    <property type="entry name" value="Maltooligo_trehalose_synth_4"/>
</dbReference>
<name>A0ABW9KIY7_9BACT</name>
<comment type="caution">
    <text evidence="2">The sequence shown here is derived from an EMBL/GenBank/DDBJ whole genome shotgun (WGS) entry which is preliminary data.</text>
</comment>
<dbReference type="EMBL" id="JBJYXY010000001">
    <property type="protein sequence ID" value="MFN2974574.1"/>
    <property type="molecule type" value="Genomic_DNA"/>
</dbReference>
<dbReference type="Pfam" id="PF00128">
    <property type="entry name" value="Alpha-amylase"/>
    <property type="match status" value="1"/>
</dbReference>
<dbReference type="EC" id="5.4.99.15" evidence="2"/>
<reference evidence="2 3" key="1">
    <citation type="submission" date="2024-12" db="EMBL/GenBank/DDBJ databases">
        <authorList>
            <person name="Lee Y."/>
        </authorList>
    </citation>
    <scope>NUCLEOTIDE SEQUENCE [LARGE SCALE GENOMIC DNA]</scope>
    <source>
        <strain evidence="2 3">03SUJ4</strain>
    </source>
</reference>
<sequence>MARIPHSTYRLQLHKGFTFDDASAIAPYLRDLGISHVYSSPYLQAGPESMHGYDVVDHHRVNRELGGAEAHERFSKRLGELKLGQVLDIVPNHMSVHRDNRMWWDVLENGPSSRFATFFDIDWNSVEEKLRDKVLMPVLGDQYGRVLAKGEIKLKREGECFLVQYGEQAFPMAPRSLAWPLGRGAALAPSDELNFLASSFARLPEPTSTEREVQLSRHRDKQVLQKLLQRLCKEEPRACAAIDEALEEINNNIDSLDEILSQQNFRLAYWKTSDQELGYRRFFDVNSLIGLRMERQYVFDETHELILYWLEKGLLDGIRIDHPDGLRDPRQYLERLRAKAPEAYIVVEKILEPGEWLRTEWPVEGTSGYDFLNVCNALLVKPDGMEALTAIYRDFTGQPTNFDDITFEKKTNVAKETLASDVNRLTNIFVQICESNREFRDFTRADIRRAIRTVAACFHVYRTYVVATQNEICEDDINHIRQALKEAAERKPDIDPCLFGFIGDVLTLKITGPREAEFVARFQQFTSPVMAKGVEDTAFYDYDRLTSLNEVGGDPSRNGLSVSEFHEYNTHMQQTFPLTMTTLSTHDTKRADDVRARLAVLSELPDRWSQQLQQWSEANRDLRTGNYPDPNTEYFLYQTLIGAWPIDADRTKTYMQKAMNEAKLETSWTNKNEAYENAVASFIDGLFARPAFLDSLKEFVNGINRSGRVNSLTQTLLKCVAPGMPDLYQGGELWDHSLVDPDNRRPVDYKLRAKLLKELQQITPAKFVETVEQRFEDEGSPKLWLTYQALQLRNERPQSFGSKAAYTPLVAQGAAADHVVAFSRGEDVVAVGQRFPQTIAGNWRDTTLELPTGSWTDRLSGARHNGGKIDVANLLDRFPVALLVRDSKN</sequence>
<dbReference type="SMART" id="SM00642">
    <property type="entry name" value="Aamy"/>
    <property type="match status" value="1"/>
</dbReference>
<dbReference type="Proteomes" id="UP001634747">
    <property type="component" value="Unassembled WGS sequence"/>
</dbReference>
<organism evidence="2 3">
    <name type="scientific">Terriglobus aquaticus</name>
    <dbReference type="NCBI Taxonomy" id="940139"/>
    <lineage>
        <taxon>Bacteria</taxon>
        <taxon>Pseudomonadati</taxon>
        <taxon>Acidobacteriota</taxon>
        <taxon>Terriglobia</taxon>
        <taxon>Terriglobales</taxon>
        <taxon>Acidobacteriaceae</taxon>
        <taxon>Terriglobus</taxon>
    </lineage>
</organism>
<dbReference type="InterPro" id="IPR017853">
    <property type="entry name" value="GH"/>
</dbReference>
<dbReference type="RefSeq" id="WP_263413863.1">
    <property type="nucleotide sequence ID" value="NZ_BAABBH010000001.1"/>
</dbReference>
<protein>
    <submittedName>
        <fullName evidence="2">Malto-oligosyltrehalose synthase</fullName>
        <ecNumber evidence="2">5.4.99.15</ecNumber>
    </submittedName>
</protein>
<dbReference type="SUPFAM" id="SSF51445">
    <property type="entry name" value="(Trans)glycosidases"/>
    <property type="match status" value="1"/>
</dbReference>
<dbReference type="Gene3D" id="3.20.20.80">
    <property type="entry name" value="Glycosidases"/>
    <property type="match status" value="3"/>
</dbReference>
<dbReference type="InterPro" id="IPR006047">
    <property type="entry name" value="GH13_cat_dom"/>
</dbReference>